<proteinExistence type="predicted"/>
<dbReference type="GO" id="GO:0004601">
    <property type="term" value="F:peroxidase activity"/>
    <property type="evidence" value="ECO:0007669"/>
    <property type="project" value="InterPro"/>
</dbReference>
<evidence type="ECO:0000313" key="3">
    <source>
        <dbReference type="EMBL" id="TGN67875.1"/>
    </source>
</evidence>
<dbReference type="InterPro" id="IPR000326">
    <property type="entry name" value="PAP2/HPO"/>
</dbReference>
<dbReference type="InterPro" id="IPR052559">
    <property type="entry name" value="V-haloperoxidase"/>
</dbReference>
<feature type="domain" description="Vanadium chloroperoxidase N-terminal" evidence="2">
    <location>
        <begin position="16"/>
        <end position="234"/>
    </location>
</feature>
<dbReference type="PANTHER" id="PTHR34599:SF1">
    <property type="entry name" value="PHOSPHATIDIC ACID PHOSPHATASE TYPE 2_HALOPEROXIDASE DOMAIN-CONTAINING PROTEIN"/>
    <property type="match status" value="1"/>
</dbReference>
<gene>
    <name evidence="3" type="ORF">E4L95_03425</name>
</gene>
<dbReference type="AlphaFoldDB" id="A0A4Z1CS84"/>
<evidence type="ECO:0000313" key="4">
    <source>
        <dbReference type="Proteomes" id="UP000297972"/>
    </source>
</evidence>
<dbReference type="CDD" id="cd03398">
    <property type="entry name" value="PAP2_haloperoxidase"/>
    <property type="match status" value="1"/>
</dbReference>
<evidence type="ECO:0000259" key="1">
    <source>
        <dbReference type="Pfam" id="PF01569"/>
    </source>
</evidence>
<organism evidence="3 4">
    <name type="scientific">Paracoccus liaowanqingii</name>
    <dbReference type="NCBI Taxonomy" id="2560053"/>
    <lineage>
        <taxon>Bacteria</taxon>
        <taxon>Pseudomonadati</taxon>
        <taxon>Pseudomonadota</taxon>
        <taxon>Alphaproteobacteria</taxon>
        <taxon>Rhodobacterales</taxon>
        <taxon>Paracoccaceae</taxon>
        <taxon>Paracoccus</taxon>
    </lineage>
</organism>
<reference evidence="3 4" key="1">
    <citation type="submission" date="2019-03" db="EMBL/GenBank/DDBJ databases">
        <authorList>
            <person name="Li J."/>
        </authorList>
    </citation>
    <scope>NUCLEOTIDE SEQUENCE [LARGE SCALE GENOMIC DNA]</scope>
    <source>
        <strain evidence="3 4">3058</strain>
    </source>
</reference>
<dbReference type="PANTHER" id="PTHR34599">
    <property type="entry name" value="PEROXIDASE-RELATED"/>
    <property type="match status" value="1"/>
</dbReference>
<name>A0A4Z1CS84_9RHOB</name>
<dbReference type="InterPro" id="IPR041067">
    <property type="entry name" value="VCPO_N"/>
</dbReference>
<keyword evidence="4" id="KW-1185">Reference proteome</keyword>
<dbReference type="Gene3D" id="1.10.606.10">
    <property type="entry name" value="Vanadium-containing Chloroperoxidase, domain 2"/>
    <property type="match status" value="1"/>
</dbReference>
<protein>
    <submittedName>
        <fullName evidence="3">Phosphatase PAP2 family protein</fullName>
    </submittedName>
</protein>
<comment type="caution">
    <text evidence="3">The sequence shown here is derived from an EMBL/GenBank/DDBJ whole genome shotgun (WGS) entry which is preliminary data.</text>
</comment>
<sequence length="591" mass="64564">MARSPLTKEIIMLNFPPVSEAPGLNAYPVLYWNHVGLEMNRITHSLGGPQGGPTLSARALGLLHLAMHDAYFSVLGAGIGDNPKTWLPDAVVPALPTGVERTLTNANAAMTAAAVTVINLQYGSLPASMSTTARSTMVHLRMQLIDGYGPHIDTLSAVHGHGVRVANLILDRLAIKTGEPGAGHEGYEPKSGRFYFRDEPQHPVALVPIDPDDRSKGLKPARAYHGPFYGTTARPMAVTDPEGHRLAHWPEGGEYDAAVKEVHALGGAPNLSTTTRQPDQTVAALYWAYDGVNLIGTPPRLYNQILRVVAWDKRDPAADPQTPTLHATIRQTSEFVRLFALANVAMADAGKFAWAEKYRFELWRPLSGIREHDESSEAGRDGTEAVTDCADPFWLALGAPRTNTDQASFKPPFPAYPSGHATFGAACFQMARLYYAEAGKAMVTPDGTDDIGFAFVSEELNGISRDLDGPYDPNRPLTDQPGLVRTYVKRRFPSLWSAIWENAFSRIWLGVHWRFDAFDFRDAIGTDGKYKKPHDVRYSNVWTKKRPADVTDADLPIGGVPLGLGIANDIWQGGMRASDAETIPERAHAYA</sequence>
<dbReference type="Pfam" id="PF17897">
    <property type="entry name" value="VCPO_N"/>
    <property type="match status" value="1"/>
</dbReference>
<dbReference type="Proteomes" id="UP000297972">
    <property type="component" value="Unassembled WGS sequence"/>
</dbReference>
<dbReference type="Gene3D" id="1.20.144.10">
    <property type="entry name" value="Phosphatidic acid phosphatase type 2/haloperoxidase"/>
    <property type="match status" value="1"/>
</dbReference>
<dbReference type="Pfam" id="PF01569">
    <property type="entry name" value="PAP2"/>
    <property type="match status" value="1"/>
</dbReference>
<feature type="domain" description="Phosphatidic acid phosphatase type 2/haloperoxidase" evidence="1">
    <location>
        <begin position="390"/>
        <end position="517"/>
    </location>
</feature>
<dbReference type="OrthoDB" id="7624131at2"/>
<dbReference type="EMBL" id="SRPG01000019">
    <property type="protein sequence ID" value="TGN67875.1"/>
    <property type="molecule type" value="Genomic_DNA"/>
</dbReference>
<evidence type="ECO:0000259" key="2">
    <source>
        <dbReference type="Pfam" id="PF17897"/>
    </source>
</evidence>
<accession>A0A4Z1CS84</accession>
<dbReference type="SUPFAM" id="SSF48317">
    <property type="entry name" value="Acid phosphatase/Vanadium-dependent haloperoxidase"/>
    <property type="match status" value="1"/>
</dbReference>
<dbReference type="InterPro" id="IPR036938">
    <property type="entry name" value="PAP2/HPO_sf"/>
</dbReference>
<dbReference type="InterPro" id="IPR016119">
    <property type="entry name" value="Br/Cl_peroxidase_C"/>
</dbReference>